<dbReference type="PANTHER" id="PTHR22808:SF3">
    <property type="entry name" value="5-METHYLCYTOSINE RRNA METHYLTRANSFERASE NSUN4"/>
    <property type="match status" value="1"/>
</dbReference>
<evidence type="ECO:0000256" key="5">
    <source>
        <dbReference type="ARBA" id="ARBA00022691"/>
    </source>
</evidence>
<comment type="caution">
    <text evidence="11">Lacks conserved residue(s) required for the propagation of feature annotation.</text>
</comment>
<evidence type="ECO:0000256" key="8">
    <source>
        <dbReference type="ARBA" id="ARBA00023128"/>
    </source>
</evidence>
<keyword evidence="5 11" id="KW-0949">S-adenosyl-L-methionine</keyword>
<accession>A0AAV6US62</accession>
<evidence type="ECO:0000259" key="12">
    <source>
        <dbReference type="PROSITE" id="PS51686"/>
    </source>
</evidence>
<dbReference type="InterPro" id="IPR023267">
    <property type="entry name" value="RCMT"/>
</dbReference>
<dbReference type="GO" id="GO:0031167">
    <property type="term" value="P:rRNA methylation"/>
    <property type="evidence" value="ECO:0007669"/>
    <property type="project" value="TreeGrafter"/>
</dbReference>
<evidence type="ECO:0000256" key="7">
    <source>
        <dbReference type="ARBA" id="ARBA00022946"/>
    </source>
</evidence>
<evidence type="ECO:0000256" key="4">
    <source>
        <dbReference type="ARBA" id="ARBA00022679"/>
    </source>
</evidence>
<keyword evidence="7" id="KW-0809">Transit peptide</keyword>
<dbReference type="SUPFAM" id="SSF53335">
    <property type="entry name" value="S-adenosyl-L-methionine-dependent methyltransferases"/>
    <property type="match status" value="1"/>
</dbReference>
<dbReference type="GO" id="GO:0003723">
    <property type="term" value="F:RNA binding"/>
    <property type="evidence" value="ECO:0007669"/>
    <property type="project" value="UniProtKB-UniRule"/>
</dbReference>
<keyword evidence="3 11" id="KW-0489">Methyltransferase</keyword>
<dbReference type="Proteomes" id="UP000827092">
    <property type="component" value="Unassembled WGS sequence"/>
</dbReference>
<dbReference type="AlphaFoldDB" id="A0AAV6US62"/>
<dbReference type="FunFam" id="3.40.50.150:FF:000055">
    <property type="entry name" value="5-methylcytosine rRNA methyltransferase NSUN4"/>
    <property type="match status" value="1"/>
</dbReference>
<dbReference type="PROSITE" id="PS51686">
    <property type="entry name" value="SAM_MT_RSMB_NOP"/>
    <property type="match status" value="1"/>
</dbReference>
<evidence type="ECO:0000256" key="2">
    <source>
        <dbReference type="ARBA" id="ARBA00022552"/>
    </source>
</evidence>
<feature type="active site" description="Nucleophile" evidence="11">
    <location>
        <position position="363"/>
    </location>
</feature>
<protein>
    <recommendedName>
        <fullName evidence="9">NOL1/NOP2/Sun domain family member 4</fullName>
    </recommendedName>
</protein>
<evidence type="ECO:0000313" key="13">
    <source>
        <dbReference type="EMBL" id="KAG8187176.1"/>
    </source>
</evidence>
<feature type="binding site" evidence="11">
    <location>
        <position position="308"/>
    </location>
    <ligand>
        <name>S-adenosyl-L-methionine</name>
        <dbReference type="ChEBI" id="CHEBI:59789"/>
    </ligand>
</feature>
<comment type="similarity">
    <text evidence="11">Belongs to the class I-like SAM-binding methyltransferase superfamily. RsmB/NOP family.</text>
</comment>
<gene>
    <name evidence="13" type="ORF">JTE90_020048</name>
</gene>
<keyword evidence="2" id="KW-0698">rRNA processing</keyword>
<dbReference type="EMBL" id="JAFNEN010000277">
    <property type="protein sequence ID" value="KAG8187176.1"/>
    <property type="molecule type" value="Genomic_DNA"/>
</dbReference>
<dbReference type="GO" id="GO:0008173">
    <property type="term" value="F:RNA methyltransferase activity"/>
    <property type="evidence" value="ECO:0007669"/>
    <property type="project" value="InterPro"/>
</dbReference>
<name>A0AAV6US62_9ARAC</name>
<dbReference type="InterPro" id="IPR049560">
    <property type="entry name" value="MeTrfase_RsmB-F_NOP2_cat"/>
</dbReference>
<dbReference type="Pfam" id="PF01189">
    <property type="entry name" value="Methyltr_RsmB-F"/>
    <property type="match status" value="1"/>
</dbReference>
<dbReference type="PANTHER" id="PTHR22808">
    <property type="entry name" value="NCL1 YEAST -RELATED NOL1/NOP2/FMU SUN DOMAIN-CONTAINING"/>
    <property type="match status" value="1"/>
</dbReference>
<dbReference type="PRINTS" id="PR02008">
    <property type="entry name" value="RCMTFAMILY"/>
</dbReference>
<keyword evidence="4 11" id="KW-0808">Transferase</keyword>
<evidence type="ECO:0000256" key="10">
    <source>
        <dbReference type="ARBA" id="ARBA00049302"/>
    </source>
</evidence>
<evidence type="ECO:0000256" key="11">
    <source>
        <dbReference type="PROSITE-ProRule" id="PRU01023"/>
    </source>
</evidence>
<dbReference type="InterPro" id="IPR001678">
    <property type="entry name" value="MeTrfase_RsmB-F_NOP2_dom"/>
</dbReference>
<keyword evidence="6 11" id="KW-0694">RNA-binding</keyword>
<dbReference type="GO" id="GO:0005762">
    <property type="term" value="C:mitochondrial large ribosomal subunit"/>
    <property type="evidence" value="ECO:0007669"/>
    <property type="project" value="TreeGrafter"/>
</dbReference>
<comment type="caution">
    <text evidence="13">The sequence shown here is derived from an EMBL/GenBank/DDBJ whole genome shotgun (WGS) entry which is preliminary data.</text>
</comment>
<evidence type="ECO:0000256" key="3">
    <source>
        <dbReference type="ARBA" id="ARBA00022603"/>
    </source>
</evidence>
<comment type="catalytic activity">
    <reaction evidence="10">
        <text>a cytidine in rRNA + S-adenosyl-L-methionine = a 5-methylcytidine in rRNA + S-adenosyl-L-homocysteine + H(+)</text>
        <dbReference type="Rhea" id="RHEA:61484"/>
        <dbReference type="Rhea" id="RHEA-COMP:15836"/>
        <dbReference type="Rhea" id="RHEA-COMP:15837"/>
        <dbReference type="ChEBI" id="CHEBI:15378"/>
        <dbReference type="ChEBI" id="CHEBI:57856"/>
        <dbReference type="ChEBI" id="CHEBI:59789"/>
        <dbReference type="ChEBI" id="CHEBI:74483"/>
        <dbReference type="ChEBI" id="CHEBI:82748"/>
    </reaction>
</comment>
<evidence type="ECO:0000256" key="1">
    <source>
        <dbReference type="ARBA" id="ARBA00004173"/>
    </source>
</evidence>
<organism evidence="13 14">
    <name type="scientific">Oedothorax gibbosus</name>
    <dbReference type="NCBI Taxonomy" id="931172"/>
    <lineage>
        <taxon>Eukaryota</taxon>
        <taxon>Metazoa</taxon>
        <taxon>Ecdysozoa</taxon>
        <taxon>Arthropoda</taxon>
        <taxon>Chelicerata</taxon>
        <taxon>Arachnida</taxon>
        <taxon>Araneae</taxon>
        <taxon>Araneomorphae</taxon>
        <taxon>Entelegynae</taxon>
        <taxon>Araneoidea</taxon>
        <taxon>Linyphiidae</taxon>
        <taxon>Erigoninae</taxon>
        <taxon>Oedothorax</taxon>
    </lineage>
</organism>
<dbReference type="Gene3D" id="3.40.50.150">
    <property type="entry name" value="Vaccinia Virus protein VP39"/>
    <property type="match status" value="1"/>
</dbReference>
<keyword evidence="14" id="KW-1185">Reference proteome</keyword>
<dbReference type="Gene3D" id="6.20.240.40">
    <property type="match status" value="1"/>
</dbReference>
<dbReference type="InterPro" id="IPR029063">
    <property type="entry name" value="SAM-dependent_MTases_sf"/>
</dbReference>
<keyword evidence="8" id="KW-0496">Mitochondrion</keyword>
<feature type="binding site" evidence="11">
    <location>
        <position position="292"/>
    </location>
    <ligand>
        <name>S-adenosyl-L-methionine</name>
        <dbReference type="ChEBI" id="CHEBI:59789"/>
    </ligand>
</feature>
<evidence type="ECO:0000256" key="9">
    <source>
        <dbReference type="ARBA" id="ARBA00042050"/>
    </source>
</evidence>
<feature type="domain" description="SAM-dependent MTase RsmB/NOP-type" evidence="12">
    <location>
        <begin position="115"/>
        <end position="436"/>
    </location>
</feature>
<evidence type="ECO:0000256" key="6">
    <source>
        <dbReference type="ARBA" id="ARBA00022884"/>
    </source>
</evidence>
<proteinExistence type="inferred from homology"/>
<reference evidence="13 14" key="1">
    <citation type="journal article" date="2022" name="Nat. Ecol. Evol.">
        <title>A masculinizing supergene underlies an exaggerated male reproductive morph in a spider.</title>
        <authorList>
            <person name="Hendrickx F."/>
            <person name="De Corte Z."/>
            <person name="Sonet G."/>
            <person name="Van Belleghem S.M."/>
            <person name="Kostlbacher S."/>
            <person name="Vangestel C."/>
        </authorList>
    </citation>
    <scope>NUCLEOTIDE SEQUENCE [LARGE SCALE GENOMIC DNA]</scope>
    <source>
        <strain evidence="13">W744_W776</strain>
    </source>
</reference>
<comment type="subcellular location">
    <subcellularLocation>
        <location evidence="1">Mitochondrion</location>
    </subcellularLocation>
</comment>
<evidence type="ECO:0000313" key="14">
    <source>
        <dbReference type="Proteomes" id="UP000827092"/>
    </source>
</evidence>
<sequence length="437" mass="50213">MLQHLNRLRYLRFLKKPYEFNIRQYSTPRVKQPGSEIALNHFDQFYSSIFENWSSIRLGLLCPHSYCAVVNVFSREKSPAELFPDMEVFNMKDAYYLQLGELDDMSTAPEPPLQNTSKDNEQFTSAMNLNQPPSESEDYNEFMPATELKHRDLDTEEFADFYDPNIKYDAQVIKHGVIHYPEHWEMYYCPRGRFKKFPPPKEDISGLLNYYLMDGASLLPVFALDVQKGEEVGDLCASPGGKTLAILFGLRFGKIVCNDASLSRVNKLKTVLSSYLPNTQEWSKKILVSNLDVCDWRCFELFDKILLDVPCTNDRLSVTKDANNIFTQKRYNERMHIPRTQTSMLCAALQALKPGGSLVYSTCSLSPIQNDGVVHMSLAKLSVECPFEFAVQDLTQAFLPFKSMFQYSDTCQYGQLIVPFLPLNYGPMYISKITRTK</sequence>
<feature type="binding site" evidence="11">
    <location>
        <position position="259"/>
    </location>
    <ligand>
        <name>S-adenosyl-L-methionine</name>
        <dbReference type="ChEBI" id="CHEBI:59789"/>
    </ligand>
</feature>